<dbReference type="eggNOG" id="COG4533">
    <property type="taxonomic scope" value="Bacteria"/>
</dbReference>
<dbReference type="InterPro" id="IPR039424">
    <property type="entry name" value="SBP_5"/>
</dbReference>
<organism evidence="4 5">
    <name type="scientific">Brevibacillus brevis (strain 47 / JCM 6285 / NBRC 100599)</name>
    <dbReference type="NCBI Taxonomy" id="358681"/>
    <lineage>
        <taxon>Bacteria</taxon>
        <taxon>Bacillati</taxon>
        <taxon>Bacillota</taxon>
        <taxon>Bacilli</taxon>
        <taxon>Bacillales</taxon>
        <taxon>Paenibacillaceae</taxon>
        <taxon>Brevibacillus</taxon>
    </lineage>
</organism>
<dbReference type="KEGG" id="bbe:BBR47_44870"/>
<gene>
    <name evidence="4" type="ordered locus">BBR47_44870</name>
</gene>
<accession>C0ZJ89</accession>
<evidence type="ECO:0008006" key="6">
    <source>
        <dbReference type="Google" id="ProtNLM"/>
    </source>
</evidence>
<dbReference type="PANTHER" id="PTHR30290">
    <property type="entry name" value="PERIPLASMIC BINDING COMPONENT OF ABC TRANSPORTER"/>
    <property type="match status" value="1"/>
</dbReference>
<dbReference type="Pfam" id="PF00496">
    <property type="entry name" value="SBP_bac_5"/>
    <property type="match status" value="1"/>
</dbReference>
<evidence type="ECO:0000313" key="5">
    <source>
        <dbReference type="Proteomes" id="UP000001877"/>
    </source>
</evidence>
<dbReference type="HOGENOM" id="CLU_017028_12_4_9"/>
<dbReference type="Gene3D" id="3.40.190.10">
    <property type="entry name" value="Periplasmic binding protein-like II"/>
    <property type="match status" value="1"/>
</dbReference>
<evidence type="ECO:0000259" key="2">
    <source>
        <dbReference type="Pfam" id="PF00496"/>
    </source>
</evidence>
<proteinExistence type="predicted"/>
<dbReference type="SUPFAM" id="SSF53850">
    <property type="entry name" value="Periplasmic binding protein-like II"/>
    <property type="match status" value="1"/>
</dbReference>
<dbReference type="Pfam" id="PF12793">
    <property type="entry name" value="SgrR_N"/>
    <property type="match status" value="1"/>
</dbReference>
<name>C0ZJ89_BREBN</name>
<dbReference type="PANTHER" id="PTHR30290:SF72">
    <property type="entry name" value="HTH-TYPE TRANSCRIPTIONAL REGULATOR SGRR"/>
    <property type="match status" value="1"/>
</dbReference>
<feature type="domain" description="Solute-binding protein family 5" evidence="2">
    <location>
        <begin position="190"/>
        <end position="505"/>
    </location>
</feature>
<evidence type="ECO:0000313" key="4">
    <source>
        <dbReference type="EMBL" id="BAH45464.1"/>
    </source>
</evidence>
<dbReference type="GO" id="GO:0015833">
    <property type="term" value="P:peptide transport"/>
    <property type="evidence" value="ECO:0007669"/>
    <property type="project" value="TreeGrafter"/>
</dbReference>
<dbReference type="GO" id="GO:1904680">
    <property type="term" value="F:peptide transmembrane transporter activity"/>
    <property type="evidence" value="ECO:0007669"/>
    <property type="project" value="TreeGrafter"/>
</dbReference>
<dbReference type="GO" id="GO:0003677">
    <property type="term" value="F:DNA binding"/>
    <property type="evidence" value="ECO:0007669"/>
    <property type="project" value="UniProtKB-KW"/>
</dbReference>
<dbReference type="CDD" id="cd08507">
    <property type="entry name" value="PBP2_SgrR_like"/>
    <property type="match status" value="1"/>
</dbReference>
<dbReference type="Proteomes" id="UP000001877">
    <property type="component" value="Chromosome"/>
</dbReference>
<evidence type="ECO:0000256" key="1">
    <source>
        <dbReference type="ARBA" id="ARBA00023125"/>
    </source>
</evidence>
<dbReference type="InterPro" id="IPR000914">
    <property type="entry name" value="SBP_5_dom"/>
</dbReference>
<reference evidence="4 5" key="1">
    <citation type="submission" date="2005-03" db="EMBL/GenBank/DDBJ databases">
        <title>Brevibacillus brevis strain 47, complete genome.</title>
        <authorList>
            <person name="Hosoyama A."/>
            <person name="Yamada R."/>
            <person name="Hongo Y."/>
            <person name="Terui Y."/>
            <person name="Ankai A."/>
            <person name="Masuyama W."/>
            <person name="Sekiguchi M."/>
            <person name="Takeda T."/>
            <person name="Asano K."/>
            <person name="Ohji S."/>
            <person name="Ichikawa N."/>
            <person name="Narita S."/>
            <person name="Aoki N."/>
            <person name="Miura H."/>
            <person name="Matsushita S."/>
            <person name="Sekigawa T."/>
            <person name="Yamagata H."/>
            <person name="Yoshikawa H."/>
            <person name="Udaka S."/>
            <person name="Tanikawa S."/>
            <person name="Fujita N."/>
        </authorList>
    </citation>
    <scope>NUCLEOTIDE SEQUENCE [LARGE SCALE GENOMIC DNA]</scope>
    <source>
        <strain evidence="5">47 / JCM 6285 / NBRC 100599</strain>
    </source>
</reference>
<sequence>MRFIFIREMGASMVTVLHFLELRSVFHQEEIGKPFPVTIEKLAGIWHCTPRHAKLIVRKLVELDWIEWKAGRGRGNVSVMTLYADSDEILLAEVKLQINKGDVQEAMELMNRYGKAAAKDQIMDWLSEGMGFSSQLASQSVSHQDILRFPVYRRIVTLDPGLVYYHFDAHLVGQIFNTLVQYDLNSRSILPSIAHSWESSPDARKWTFYLKKNVLFHHGRELTAHDVVFSLNRLRLYPDTYEASWMFRDIDQLIAIDDRTVRILLKEPNYLLLRLLATIPASIVPEEIVWQDEKGFGEKPIGTGPFQLVRLTEGICILEAFPAHFLGRPQLDRVEILIFPELETGRLKEPNWASVMVSHGVQSKAQALREAVIQDGQDWCDTEAFFSCCNLLVFNQWKSGPHNHFKFRQALDLLIDRDQMIADLGGDRIYPAKGFRTYHPVLREVRARENEQPCHAQIMSLLQESDYQGETLRLVTTAYHEEDALWIQQRCGEYGIHLAVDVREPWEFSNRDCLPEHDCQLYGNVFSSDQISELEMYLQRNYFLPAFDESLALAINKEIGLTFQEPDRLAREHHLARIEAMIKENYAVLYLVQKRTLASFHKSLRGVSINSSGWLDFHKIWFQPDALQQQL</sequence>
<keyword evidence="1" id="KW-0238">DNA-binding</keyword>
<evidence type="ECO:0000259" key="3">
    <source>
        <dbReference type="Pfam" id="PF12793"/>
    </source>
</evidence>
<dbReference type="Gene3D" id="3.10.105.10">
    <property type="entry name" value="Dipeptide-binding Protein, Domain 3"/>
    <property type="match status" value="1"/>
</dbReference>
<dbReference type="EMBL" id="AP008955">
    <property type="protein sequence ID" value="BAH45464.1"/>
    <property type="molecule type" value="Genomic_DNA"/>
</dbReference>
<keyword evidence="5" id="KW-1185">Reference proteome</keyword>
<dbReference type="STRING" id="358681.BBR47_44870"/>
<dbReference type="InterPro" id="IPR025370">
    <property type="entry name" value="SgrR_HTH_N"/>
</dbReference>
<feature type="domain" description="Transcriptional regulator SgrR N-terminal HTH" evidence="3">
    <location>
        <begin position="29"/>
        <end position="119"/>
    </location>
</feature>
<dbReference type="AlphaFoldDB" id="C0ZJ89"/>
<protein>
    <recommendedName>
        <fullName evidence="6">SgrR family transcriptional regulator</fullName>
    </recommendedName>
</protein>